<organism evidence="1 2">
    <name type="scientific">Mycena albidolilacea</name>
    <dbReference type="NCBI Taxonomy" id="1033008"/>
    <lineage>
        <taxon>Eukaryota</taxon>
        <taxon>Fungi</taxon>
        <taxon>Dikarya</taxon>
        <taxon>Basidiomycota</taxon>
        <taxon>Agaricomycotina</taxon>
        <taxon>Agaricomycetes</taxon>
        <taxon>Agaricomycetidae</taxon>
        <taxon>Agaricales</taxon>
        <taxon>Marasmiineae</taxon>
        <taxon>Mycenaceae</taxon>
        <taxon>Mycena</taxon>
    </lineage>
</organism>
<dbReference type="EMBL" id="JARIHO010000071">
    <property type="protein sequence ID" value="KAJ7312540.1"/>
    <property type="molecule type" value="Genomic_DNA"/>
</dbReference>
<evidence type="ECO:0000313" key="2">
    <source>
        <dbReference type="Proteomes" id="UP001218218"/>
    </source>
</evidence>
<reference evidence="1" key="1">
    <citation type="submission" date="2023-03" db="EMBL/GenBank/DDBJ databases">
        <title>Massive genome expansion in bonnet fungi (Mycena s.s.) driven by repeated elements and novel gene families across ecological guilds.</title>
        <authorList>
            <consortium name="Lawrence Berkeley National Laboratory"/>
            <person name="Harder C.B."/>
            <person name="Miyauchi S."/>
            <person name="Viragh M."/>
            <person name="Kuo A."/>
            <person name="Thoen E."/>
            <person name="Andreopoulos B."/>
            <person name="Lu D."/>
            <person name="Skrede I."/>
            <person name="Drula E."/>
            <person name="Henrissat B."/>
            <person name="Morin E."/>
            <person name="Kohler A."/>
            <person name="Barry K."/>
            <person name="LaButti K."/>
            <person name="Morin E."/>
            <person name="Salamov A."/>
            <person name="Lipzen A."/>
            <person name="Mereny Z."/>
            <person name="Hegedus B."/>
            <person name="Baldrian P."/>
            <person name="Stursova M."/>
            <person name="Weitz H."/>
            <person name="Taylor A."/>
            <person name="Grigoriev I.V."/>
            <person name="Nagy L.G."/>
            <person name="Martin F."/>
            <person name="Kauserud H."/>
        </authorList>
    </citation>
    <scope>NUCLEOTIDE SEQUENCE</scope>
    <source>
        <strain evidence="1">CBHHK002</strain>
    </source>
</reference>
<comment type="caution">
    <text evidence="1">The sequence shown here is derived from an EMBL/GenBank/DDBJ whole genome shotgun (WGS) entry which is preliminary data.</text>
</comment>
<accession>A0AAD6Z9H9</accession>
<sequence length="294" mass="32795">MIPSPQIIAKAPPGWTILHVTHNVRLWAIPPGLLLLERFLQMLLDLLSGKKKLQPRFKRLCSIYAFGNHLALFFLVFLFCMKTCFFNAVPHGQDLGDFFQSHTSGRVSSEYGLKQVGQQGIRMISGSTPVFLYAVRMSVGTSMVGGTISNPARRKIRKMRLTVIAMMTCIAFRKIPEFSRLMPTWRFNQTPSVMQSMRILSITIAFAGRVVWVLSVVGCGSGIWGPVSAEIPGISSTAASESLRRCSLRVVKLTRAPGIDCPVSSMWVTLEHSEHRQRYLFGGARRDMGESKDS</sequence>
<dbReference type="AlphaFoldDB" id="A0AAD6Z9H9"/>
<proteinExistence type="predicted"/>
<dbReference type="Proteomes" id="UP001218218">
    <property type="component" value="Unassembled WGS sequence"/>
</dbReference>
<evidence type="ECO:0000313" key="1">
    <source>
        <dbReference type="EMBL" id="KAJ7312540.1"/>
    </source>
</evidence>
<keyword evidence="2" id="KW-1185">Reference proteome</keyword>
<protein>
    <submittedName>
        <fullName evidence="1">Uncharacterized protein</fullName>
    </submittedName>
</protein>
<name>A0AAD6Z9H9_9AGAR</name>
<gene>
    <name evidence="1" type="ORF">DFH08DRAFT_1044070</name>
</gene>